<comment type="caution">
    <text evidence="2">The sequence shown here is derived from an EMBL/GenBank/DDBJ whole genome shotgun (WGS) entry which is preliminary data.</text>
</comment>
<keyword evidence="1" id="KW-0812">Transmembrane</keyword>
<keyword evidence="1" id="KW-0472">Membrane</keyword>
<dbReference type="PANTHER" id="PTHR22941:SF26">
    <property type="entry name" value="SERPENTINE RECEPTOR, CLASS H"/>
    <property type="match status" value="1"/>
</dbReference>
<protein>
    <recommendedName>
        <fullName evidence="4">G protein-coupled receptor</fullName>
    </recommendedName>
</protein>
<feature type="transmembrane region" description="Helical" evidence="1">
    <location>
        <begin position="150"/>
        <end position="171"/>
    </location>
</feature>
<proteinExistence type="predicted"/>
<dbReference type="InterPro" id="IPR053220">
    <property type="entry name" value="Nematode_rcpt-like_serp_H"/>
</dbReference>
<keyword evidence="3" id="KW-1185">Reference proteome</keyword>
<feature type="transmembrane region" description="Helical" evidence="1">
    <location>
        <begin position="28"/>
        <end position="50"/>
    </location>
</feature>
<evidence type="ECO:0000313" key="2">
    <source>
        <dbReference type="EMBL" id="GMR62112.1"/>
    </source>
</evidence>
<keyword evidence="1" id="KW-1133">Transmembrane helix</keyword>
<dbReference type="PANTHER" id="PTHR22941">
    <property type="entry name" value="SERPENTINE RECEPTOR"/>
    <property type="match status" value="1"/>
</dbReference>
<dbReference type="Proteomes" id="UP001328107">
    <property type="component" value="Unassembled WGS sequence"/>
</dbReference>
<feature type="non-terminal residue" evidence="2">
    <location>
        <position position="1"/>
    </location>
</feature>
<gene>
    <name evidence="2" type="ORF">PMAYCL1PPCAC_32307</name>
</gene>
<dbReference type="Pfam" id="PF10327">
    <property type="entry name" value="7TM_GPCR_Sri"/>
    <property type="match status" value="1"/>
</dbReference>
<accession>A0AAN5IDB3</accession>
<dbReference type="AlphaFoldDB" id="A0AAN5IDB3"/>
<feature type="transmembrane region" description="Helical" evidence="1">
    <location>
        <begin position="286"/>
        <end position="306"/>
    </location>
</feature>
<reference evidence="3" key="1">
    <citation type="submission" date="2022-10" db="EMBL/GenBank/DDBJ databases">
        <title>Genome assembly of Pristionchus species.</title>
        <authorList>
            <person name="Yoshida K."/>
            <person name="Sommer R.J."/>
        </authorList>
    </citation>
    <scope>NUCLEOTIDE SEQUENCE [LARGE SCALE GENOMIC DNA]</scope>
    <source>
        <strain evidence="3">RS5460</strain>
    </source>
</reference>
<feature type="transmembrane region" description="Helical" evidence="1">
    <location>
        <begin position="109"/>
        <end position="129"/>
    </location>
</feature>
<dbReference type="InterPro" id="IPR019429">
    <property type="entry name" value="7TM_GPCR_serpentine_rcpt_Sri"/>
</dbReference>
<name>A0AAN5IDB3_9BILA</name>
<evidence type="ECO:0000313" key="3">
    <source>
        <dbReference type="Proteomes" id="UP001328107"/>
    </source>
</evidence>
<sequence length="316" mass="35710">IYIIIFKIPSASMPNLSLHPLWHTAMPAYQHAVGVITHSFSALALYIMVTKTPKPGRAFARYLIGLQISITLTDLNFGFLASPIGLYPIPGGLCNGVLCTIFGFTGHPGITLMFFTVAYVGISLIYCFHYKYIIILEMAKHHTISLKYRCAFRVVISIIYAIPCFIHMGLYRNLYASLYYLVEDTNYRAFVYDLTMFPGYTILIASTTLFVFKIMILAVIINSYFVASTFYLLSQQLTTISDNTRKLQRKLLMLLLTLVPLTIQLAPLGVYAYSMIAVALTPDINNVIFCFQMTHAFVHTTILLATTPSYREYLML</sequence>
<feature type="transmembrane region" description="Helical" evidence="1">
    <location>
        <begin position="254"/>
        <end position="280"/>
    </location>
</feature>
<dbReference type="EMBL" id="BTRK01000006">
    <property type="protein sequence ID" value="GMR62112.1"/>
    <property type="molecule type" value="Genomic_DNA"/>
</dbReference>
<feature type="transmembrane region" description="Helical" evidence="1">
    <location>
        <begin position="62"/>
        <end position="89"/>
    </location>
</feature>
<evidence type="ECO:0008006" key="4">
    <source>
        <dbReference type="Google" id="ProtNLM"/>
    </source>
</evidence>
<feature type="transmembrane region" description="Helical" evidence="1">
    <location>
        <begin position="200"/>
        <end position="233"/>
    </location>
</feature>
<organism evidence="2 3">
    <name type="scientific">Pristionchus mayeri</name>
    <dbReference type="NCBI Taxonomy" id="1317129"/>
    <lineage>
        <taxon>Eukaryota</taxon>
        <taxon>Metazoa</taxon>
        <taxon>Ecdysozoa</taxon>
        <taxon>Nematoda</taxon>
        <taxon>Chromadorea</taxon>
        <taxon>Rhabditida</taxon>
        <taxon>Rhabditina</taxon>
        <taxon>Diplogasteromorpha</taxon>
        <taxon>Diplogasteroidea</taxon>
        <taxon>Neodiplogasteridae</taxon>
        <taxon>Pristionchus</taxon>
    </lineage>
</organism>
<evidence type="ECO:0000256" key="1">
    <source>
        <dbReference type="SAM" id="Phobius"/>
    </source>
</evidence>